<gene>
    <name evidence="1" type="ORF">HQ945_05310</name>
</gene>
<evidence type="ECO:0008006" key="3">
    <source>
        <dbReference type="Google" id="ProtNLM"/>
    </source>
</evidence>
<proteinExistence type="predicted"/>
<sequence>MTKWSGYYAAGAAIGFSPRQIDEMSLWEFGAVIDGYKRANGVEEAPPVMDDDRLSELGIVGF</sequence>
<name>A0A849VKC7_9HYPH</name>
<dbReference type="Proteomes" id="UP000550508">
    <property type="component" value="Unassembled WGS sequence"/>
</dbReference>
<accession>A0A849VKC7</accession>
<evidence type="ECO:0000313" key="1">
    <source>
        <dbReference type="EMBL" id="NTS30665.1"/>
    </source>
</evidence>
<keyword evidence="2" id="KW-1185">Reference proteome</keyword>
<dbReference type="RefSeq" id="WP_174207509.1">
    <property type="nucleotide sequence ID" value="NZ_JABUMX010000001.1"/>
</dbReference>
<dbReference type="EMBL" id="JABUMX010000001">
    <property type="protein sequence ID" value="NTS30665.1"/>
    <property type="molecule type" value="Genomic_DNA"/>
</dbReference>
<comment type="caution">
    <text evidence="1">The sequence shown here is derived from an EMBL/GenBank/DDBJ whole genome shotgun (WGS) entry which is preliminary data.</text>
</comment>
<dbReference type="AlphaFoldDB" id="A0A849VKC7"/>
<protein>
    <recommendedName>
        <fullName evidence="3">Phage tail assembly chaperone protein, TAC</fullName>
    </recommendedName>
</protein>
<evidence type="ECO:0000313" key="2">
    <source>
        <dbReference type="Proteomes" id="UP000550508"/>
    </source>
</evidence>
<organism evidence="1 2">
    <name type="scientific">Phyllobacterium pellucidum</name>
    <dbReference type="NCBI Taxonomy" id="2740464"/>
    <lineage>
        <taxon>Bacteria</taxon>
        <taxon>Pseudomonadati</taxon>
        <taxon>Pseudomonadota</taxon>
        <taxon>Alphaproteobacteria</taxon>
        <taxon>Hyphomicrobiales</taxon>
        <taxon>Phyllobacteriaceae</taxon>
        <taxon>Phyllobacterium</taxon>
    </lineage>
</organism>
<reference evidence="1 2" key="1">
    <citation type="submission" date="2020-05" db="EMBL/GenBank/DDBJ databases">
        <authorList>
            <person name="Kim M.K."/>
        </authorList>
    </citation>
    <scope>NUCLEOTIDE SEQUENCE [LARGE SCALE GENOMIC DNA]</scope>
    <source>
        <strain evidence="1 2">BT25</strain>
    </source>
</reference>